<sequence>MDPSNPEEPSDKSHTITPDIHLGSHSTDTSTDPSKLKGSSSHEGSHTGERSLSSTVSGEFFQRNQRASYTPGKSKSDYPFSCSEKASLLYTREFTRLNVLSPVQSVGNVSVRKGTFLVTRGVTRIHTGERPYSCSECGKGFSRKDILVTHQRTHTGECPYSCSACGKSFTEKRSLAGHQRTHTGERPYSCAVCGKSFTQKRSLAGHQRIHLE</sequence>
<keyword evidence="4" id="KW-0677">Repeat</keyword>
<dbReference type="InterPro" id="IPR036236">
    <property type="entry name" value="Znf_C2H2_sf"/>
</dbReference>
<evidence type="ECO:0000256" key="2">
    <source>
        <dbReference type="ARBA" id="ARBA00006991"/>
    </source>
</evidence>
<evidence type="ECO:0000256" key="5">
    <source>
        <dbReference type="ARBA" id="ARBA00022771"/>
    </source>
</evidence>
<dbReference type="SMART" id="SM00355">
    <property type="entry name" value="ZnF_C2H2"/>
    <property type="match status" value="3"/>
</dbReference>
<feature type="domain" description="C2H2-type" evidence="13">
    <location>
        <begin position="132"/>
        <end position="159"/>
    </location>
</feature>
<evidence type="ECO:0000256" key="1">
    <source>
        <dbReference type="ARBA" id="ARBA00004123"/>
    </source>
</evidence>
<dbReference type="FunFam" id="3.30.160.60:FF:002343">
    <property type="entry name" value="Zinc finger protein 33A"/>
    <property type="match status" value="1"/>
</dbReference>
<accession>A0A2G9R8J1</accession>
<evidence type="ECO:0000256" key="6">
    <source>
        <dbReference type="ARBA" id="ARBA00022833"/>
    </source>
</evidence>
<gene>
    <name evidence="14" type="ORF">AB205_0146250</name>
</gene>
<dbReference type="GO" id="GO:0000981">
    <property type="term" value="F:DNA-binding transcription factor activity, RNA polymerase II-specific"/>
    <property type="evidence" value="ECO:0007669"/>
    <property type="project" value="TreeGrafter"/>
</dbReference>
<evidence type="ECO:0000256" key="7">
    <source>
        <dbReference type="ARBA" id="ARBA00023015"/>
    </source>
</evidence>
<dbReference type="GO" id="GO:0000978">
    <property type="term" value="F:RNA polymerase II cis-regulatory region sequence-specific DNA binding"/>
    <property type="evidence" value="ECO:0007669"/>
    <property type="project" value="TreeGrafter"/>
</dbReference>
<dbReference type="InterPro" id="IPR013087">
    <property type="entry name" value="Znf_C2H2_type"/>
</dbReference>
<feature type="domain" description="C2H2-type" evidence="13">
    <location>
        <begin position="160"/>
        <end position="187"/>
    </location>
</feature>
<feature type="domain" description="C2H2-type" evidence="13">
    <location>
        <begin position="188"/>
        <end position="212"/>
    </location>
</feature>
<dbReference type="GO" id="GO:0008270">
    <property type="term" value="F:zinc ion binding"/>
    <property type="evidence" value="ECO:0007669"/>
    <property type="project" value="UniProtKB-KW"/>
</dbReference>
<evidence type="ECO:0000256" key="3">
    <source>
        <dbReference type="ARBA" id="ARBA00022723"/>
    </source>
</evidence>
<feature type="compositionally biased region" description="Polar residues" evidence="12">
    <location>
        <begin position="52"/>
        <end position="73"/>
    </location>
</feature>
<dbReference type="OrthoDB" id="8922241at2759"/>
<comment type="subcellular location">
    <subcellularLocation>
        <location evidence="1">Nucleus</location>
    </subcellularLocation>
</comment>
<dbReference type="EMBL" id="KV964492">
    <property type="protein sequence ID" value="PIO23573.1"/>
    <property type="molecule type" value="Genomic_DNA"/>
</dbReference>
<dbReference type="Proteomes" id="UP000228934">
    <property type="component" value="Unassembled WGS sequence"/>
</dbReference>
<organism evidence="14 15">
    <name type="scientific">Aquarana catesbeiana</name>
    <name type="common">American bullfrog</name>
    <name type="synonym">Rana catesbeiana</name>
    <dbReference type="NCBI Taxonomy" id="8400"/>
    <lineage>
        <taxon>Eukaryota</taxon>
        <taxon>Metazoa</taxon>
        <taxon>Chordata</taxon>
        <taxon>Craniata</taxon>
        <taxon>Vertebrata</taxon>
        <taxon>Euteleostomi</taxon>
        <taxon>Amphibia</taxon>
        <taxon>Batrachia</taxon>
        <taxon>Anura</taxon>
        <taxon>Neobatrachia</taxon>
        <taxon>Ranoidea</taxon>
        <taxon>Ranidae</taxon>
        <taxon>Aquarana</taxon>
    </lineage>
</organism>
<feature type="region of interest" description="Disordered" evidence="12">
    <location>
        <begin position="1"/>
        <end position="79"/>
    </location>
</feature>
<dbReference type="SUPFAM" id="SSF57667">
    <property type="entry name" value="beta-beta-alpha zinc fingers"/>
    <property type="match status" value="2"/>
</dbReference>
<evidence type="ECO:0000259" key="13">
    <source>
        <dbReference type="PROSITE" id="PS50157"/>
    </source>
</evidence>
<dbReference type="GO" id="GO:0005634">
    <property type="term" value="C:nucleus"/>
    <property type="evidence" value="ECO:0007669"/>
    <property type="project" value="UniProtKB-SubCell"/>
</dbReference>
<dbReference type="PROSITE" id="PS00028">
    <property type="entry name" value="ZINC_FINGER_C2H2_1"/>
    <property type="match status" value="3"/>
</dbReference>
<comment type="similarity">
    <text evidence="2">Belongs to the krueppel C2H2-type zinc-finger protein family.</text>
</comment>
<dbReference type="AlphaFoldDB" id="A0A2G9R8J1"/>
<keyword evidence="5 11" id="KW-0863">Zinc-finger</keyword>
<keyword evidence="3" id="KW-0479">Metal-binding</keyword>
<evidence type="ECO:0000313" key="14">
    <source>
        <dbReference type="EMBL" id="PIO23573.1"/>
    </source>
</evidence>
<evidence type="ECO:0000256" key="4">
    <source>
        <dbReference type="ARBA" id="ARBA00022737"/>
    </source>
</evidence>
<evidence type="ECO:0000256" key="9">
    <source>
        <dbReference type="ARBA" id="ARBA00023163"/>
    </source>
</evidence>
<dbReference type="PROSITE" id="PS50157">
    <property type="entry name" value="ZINC_FINGER_C2H2_2"/>
    <property type="match status" value="3"/>
</dbReference>
<keyword evidence="10" id="KW-0539">Nucleus</keyword>
<dbReference type="Gene3D" id="3.30.160.60">
    <property type="entry name" value="Classic Zinc Finger"/>
    <property type="match status" value="3"/>
</dbReference>
<proteinExistence type="inferred from homology"/>
<evidence type="ECO:0000256" key="11">
    <source>
        <dbReference type="PROSITE-ProRule" id="PRU00042"/>
    </source>
</evidence>
<dbReference type="Pfam" id="PF00096">
    <property type="entry name" value="zf-C2H2"/>
    <property type="match status" value="3"/>
</dbReference>
<dbReference type="FunFam" id="3.30.160.60:FF:000320">
    <property type="entry name" value="Zinc finger protein 777"/>
    <property type="match status" value="1"/>
</dbReference>
<evidence type="ECO:0000256" key="8">
    <source>
        <dbReference type="ARBA" id="ARBA00023125"/>
    </source>
</evidence>
<protein>
    <recommendedName>
        <fullName evidence="13">C2H2-type domain-containing protein</fullName>
    </recommendedName>
</protein>
<keyword evidence="7" id="KW-0805">Transcription regulation</keyword>
<name>A0A2G9R8J1_AQUCT</name>
<evidence type="ECO:0000256" key="12">
    <source>
        <dbReference type="SAM" id="MobiDB-lite"/>
    </source>
</evidence>
<reference evidence="15" key="1">
    <citation type="journal article" date="2017" name="Nat. Commun.">
        <title>The North American bullfrog draft genome provides insight into hormonal regulation of long noncoding RNA.</title>
        <authorList>
            <person name="Hammond S.A."/>
            <person name="Warren R.L."/>
            <person name="Vandervalk B.P."/>
            <person name="Kucuk E."/>
            <person name="Khan H."/>
            <person name="Gibb E.A."/>
            <person name="Pandoh P."/>
            <person name="Kirk H."/>
            <person name="Zhao Y."/>
            <person name="Jones M."/>
            <person name="Mungall A.J."/>
            <person name="Coope R."/>
            <person name="Pleasance S."/>
            <person name="Moore R.A."/>
            <person name="Holt R.A."/>
            <person name="Round J.M."/>
            <person name="Ohora S."/>
            <person name="Walle B.V."/>
            <person name="Veldhoen N."/>
            <person name="Helbing C.C."/>
            <person name="Birol I."/>
        </authorList>
    </citation>
    <scope>NUCLEOTIDE SEQUENCE [LARGE SCALE GENOMIC DNA]</scope>
</reference>
<feature type="compositionally biased region" description="Polar residues" evidence="12">
    <location>
        <begin position="24"/>
        <end position="33"/>
    </location>
</feature>
<keyword evidence="6" id="KW-0862">Zinc</keyword>
<evidence type="ECO:0000256" key="10">
    <source>
        <dbReference type="ARBA" id="ARBA00023242"/>
    </source>
</evidence>
<dbReference type="PANTHER" id="PTHR23226:SF416">
    <property type="entry name" value="FI01424P"/>
    <property type="match status" value="1"/>
</dbReference>
<keyword evidence="9" id="KW-0804">Transcription</keyword>
<dbReference type="PANTHER" id="PTHR23226">
    <property type="entry name" value="ZINC FINGER AND SCAN DOMAIN-CONTAINING"/>
    <property type="match status" value="1"/>
</dbReference>
<keyword evidence="15" id="KW-1185">Reference proteome</keyword>
<dbReference type="FunFam" id="3.30.160.60:FF:000358">
    <property type="entry name" value="zinc finger protein 24"/>
    <property type="match status" value="1"/>
</dbReference>
<keyword evidence="8" id="KW-0238">DNA-binding</keyword>
<evidence type="ECO:0000313" key="15">
    <source>
        <dbReference type="Proteomes" id="UP000228934"/>
    </source>
</evidence>